<evidence type="ECO:0000313" key="4">
    <source>
        <dbReference type="Proteomes" id="UP000030762"/>
    </source>
</evidence>
<sequence>MRTLRAVAAGTARRRHDRPRAATDPATGLAAGRTGADMPTTTTTSTEDRDKMEIAMRTALGAVDRNAAPAIVTTVGAMMRAATTSHHENRRVEMHPAPSSNTNQQALDDRKNATTRVRDFVTRTELQAANGAPSRPAQQSRVLKRAIDTLNAKQVHGARTAAGAQRGAQSHPETRQRRQGTASDTKPAEPTRRRDDEHKPREAVDPSSAVKEAPRDRRHKDADEKKLVKRPVPATVYDESSEAYWKKHHEANRMDIKWLVWQADADISGFMADFAAQELANISQRIQSHEHQLAQWERGDDLPDLPTL</sequence>
<feature type="compositionally biased region" description="Basic and acidic residues" evidence="2">
    <location>
        <begin position="212"/>
        <end position="226"/>
    </location>
</feature>
<feature type="region of interest" description="Disordered" evidence="2">
    <location>
        <begin position="87"/>
        <end position="113"/>
    </location>
</feature>
<feature type="compositionally biased region" description="Low complexity" evidence="2">
    <location>
        <begin position="157"/>
        <end position="169"/>
    </location>
</feature>
<dbReference type="OrthoDB" id="10485242at2759"/>
<dbReference type="EMBL" id="JH767134">
    <property type="protein sequence ID" value="EQC41366.1"/>
    <property type="molecule type" value="Genomic_DNA"/>
</dbReference>
<dbReference type="GeneID" id="19942066"/>
<dbReference type="Proteomes" id="UP000030762">
    <property type="component" value="Unassembled WGS sequence"/>
</dbReference>
<feature type="region of interest" description="Disordered" evidence="2">
    <location>
        <begin position="1"/>
        <end position="47"/>
    </location>
</feature>
<name>T0R330_SAPDV</name>
<protein>
    <submittedName>
        <fullName evidence="3">Uncharacterized protein</fullName>
    </submittedName>
</protein>
<dbReference type="RefSeq" id="XP_008605080.1">
    <property type="nucleotide sequence ID" value="XM_008606858.1"/>
</dbReference>
<evidence type="ECO:0000256" key="2">
    <source>
        <dbReference type="SAM" id="MobiDB-lite"/>
    </source>
</evidence>
<evidence type="ECO:0000313" key="3">
    <source>
        <dbReference type="EMBL" id="EQC41366.1"/>
    </source>
</evidence>
<evidence type="ECO:0000256" key="1">
    <source>
        <dbReference type="SAM" id="Coils"/>
    </source>
</evidence>
<accession>T0R330</accession>
<dbReference type="InParanoid" id="T0R330"/>
<proteinExistence type="predicted"/>
<feature type="coiled-coil region" evidence="1">
    <location>
        <begin position="272"/>
        <end position="299"/>
    </location>
</feature>
<dbReference type="AlphaFoldDB" id="T0R330"/>
<keyword evidence="1" id="KW-0175">Coiled coil</keyword>
<feature type="compositionally biased region" description="Basic and acidic residues" evidence="2">
    <location>
        <begin position="186"/>
        <end position="204"/>
    </location>
</feature>
<organism evidence="3 4">
    <name type="scientific">Saprolegnia diclina (strain VS20)</name>
    <dbReference type="NCBI Taxonomy" id="1156394"/>
    <lineage>
        <taxon>Eukaryota</taxon>
        <taxon>Sar</taxon>
        <taxon>Stramenopiles</taxon>
        <taxon>Oomycota</taxon>
        <taxon>Saprolegniomycetes</taxon>
        <taxon>Saprolegniales</taxon>
        <taxon>Saprolegniaceae</taxon>
        <taxon>Saprolegnia</taxon>
    </lineage>
</organism>
<keyword evidence="4" id="KW-1185">Reference proteome</keyword>
<dbReference type="OMA" id="IQSHEHQ"/>
<reference evidence="3 4" key="1">
    <citation type="submission" date="2012-04" db="EMBL/GenBank/DDBJ databases">
        <title>The Genome Sequence of Saprolegnia declina VS20.</title>
        <authorList>
            <consortium name="The Broad Institute Genome Sequencing Platform"/>
            <person name="Russ C."/>
            <person name="Nusbaum C."/>
            <person name="Tyler B."/>
            <person name="van West P."/>
            <person name="Dieguez-Uribeondo J."/>
            <person name="de Bruijn I."/>
            <person name="Tripathy S."/>
            <person name="Jiang R."/>
            <person name="Young S.K."/>
            <person name="Zeng Q."/>
            <person name="Gargeya S."/>
            <person name="Fitzgerald M."/>
            <person name="Haas B."/>
            <person name="Abouelleil A."/>
            <person name="Alvarado L."/>
            <person name="Arachchi H.M."/>
            <person name="Berlin A."/>
            <person name="Chapman S.B."/>
            <person name="Goldberg J."/>
            <person name="Griggs A."/>
            <person name="Gujja S."/>
            <person name="Hansen M."/>
            <person name="Howarth C."/>
            <person name="Imamovic A."/>
            <person name="Larimer J."/>
            <person name="McCowen C."/>
            <person name="Montmayeur A."/>
            <person name="Murphy C."/>
            <person name="Neiman D."/>
            <person name="Pearson M."/>
            <person name="Priest M."/>
            <person name="Roberts A."/>
            <person name="Saif S."/>
            <person name="Shea T."/>
            <person name="Sisk P."/>
            <person name="Sykes S."/>
            <person name="Wortman J."/>
            <person name="Nusbaum C."/>
            <person name="Birren B."/>
        </authorList>
    </citation>
    <scope>NUCLEOTIDE SEQUENCE [LARGE SCALE GENOMIC DNA]</scope>
    <source>
        <strain evidence="3 4">VS20</strain>
    </source>
</reference>
<dbReference type="VEuPathDB" id="FungiDB:SDRG_01339"/>
<feature type="region of interest" description="Disordered" evidence="2">
    <location>
        <begin position="156"/>
        <end position="229"/>
    </location>
</feature>
<gene>
    <name evidence="3" type="ORF">SDRG_01339</name>
</gene>